<organism evidence="1 2">
    <name type="scientific">Roseinatronobacter domitianus</name>
    <dbReference type="NCBI Taxonomy" id="2940293"/>
    <lineage>
        <taxon>Bacteria</taxon>
        <taxon>Pseudomonadati</taxon>
        <taxon>Pseudomonadota</taxon>
        <taxon>Alphaproteobacteria</taxon>
        <taxon>Rhodobacterales</taxon>
        <taxon>Paracoccaceae</taxon>
        <taxon>Roseinatronobacter</taxon>
    </lineage>
</organism>
<comment type="caution">
    <text evidence="1">The sequence shown here is derived from an EMBL/GenBank/DDBJ whole genome shotgun (WGS) entry which is preliminary data.</text>
</comment>
<dbReference type="Pfam" id="PF06252">
    <property type="entry name" value="GemA"/>
    <property type="match status" value="1"/>
</dbReference>
<dbReference type="EMBL" id="JALZWP010000003">
    <property type="protein sequence ID" value="MCL1628122.1"/>
    <property type="molecule type" value="Genomic_DNA"/>
</dbReference>
<evidence type="ECO:0000313" key="2">
    <source>
        <dbReference type="Proteomes" id="UP001202550"/>
    </source>
</evidence>
<sequence>MTRNGANCGTRPGMASYAQLELIRALWTEYSRGRAGQSELNKWLERSFKLTSLRFLDKATAAKVITALKAMTSRAA</sequence>
<dbReference type="Proteomes" id="UP001202550">
    <property type="component" value="Unassembled WGS sequence"/>
</dbReference>
<proteinExistence type="predicted"/>
<gene>
    <name evidence="1" type="ORF">M3N55_05205</name>
</gene>
<dbReference type="InterPro" id="IPR009363">
    <property type="entry name" value="Phage_Mu_Gp16"/>
</dbReference>
<evidence type="ECO:0000313" key="1">
    <source>
        <dbReference type="EMBL" id="MCL1628122.1"/>
    </source>
</evidence>
<accession>A0ABT0LZT5</accession>
<name>A0ABT0LZT5_9RHOB</name>
<dbReference type="RefSeq" id="WP_249057069.1">
    <property type="nucleotide sequence ID" value="NZ_JALZWP010000003.1"/>
</dbReference>
<reference evidence="1 2" key="1">
    <citation type="submission" date="2022-05" db="EMBL/GenBank/DDBJ databases">
        <title>Seasonal and diel survey of microbial diversity of the Tyrrhenian coast.</title>
        <authorList>
            <person name="Gattoni G."/>
            <person name="Corral P."/>
        </authorList>
    </citation>
    <scope>NUCLEOTIDE SEQUENCE [LARGE SCALE GENOMIC DNA]</scope>
    <source>
        <strain evidence="1 2">V10</strain>
    </source>
</reference>
<protein>
    <submittedName>
        <fullName evidence="1">Regulatory protein GemA</fullName>
    </submittedName>
</protein>
<keyword evidence="2" id="KW-1185">Reference proteome</keyword>